<dbReference type="AlphaFoldDB" id="A0A7X8XYR0"/>
<dbReference type="GO" id="GO:0000156">
    <property type="term" value="F:phosphorelay response regulator activity"/>
    <property type="evidence" value="ECO:0007669"/>
    <property type="project" value="InterPro"/>
</dbReference>
<feature type="domain" description="HTH LytTR-type" evidence="3">
    <location>
        <begin position="126"/>
        <end position="223"/>
    </location>
</feature>
<dbReference type="Pfam" id="PF04397">
    <property type="entry name" value="LytTR"/>
    <property type="match status" value="1"/>
</dbReference>
<reference evidence="4 5" key="1">
    <citation type="submission" date="2020-04" db="EMBL/GenBank/DDBJ databases">
        <title>Flammeovirga sp. SR4, a novel species isolated from seawater.</title>
        <authorList>
            <person name="Wang X."/>
        </authorList>
    </citation>
    <scope>NUCLEOTIDE SEQUENCE [LARGE SCALE GENOMIC DNA]</scope>
    <source>
        <strain evidence="4 5">SR4</strain>
    </source>
</reference>
<dbReference type="GO" id="GO:0003677">
    <property type="term" value="F:DNA binding"/>
    <property type="evidence" value="ECO:0007669"/>
    <property type="project" value="InterPro"/>
</dbReference>
<dbReference type="PANTHER" id="PTHR37299:SF1">
    <property type="entry name" value="STAGE 0 SPORULATION PROTEIN A HOMOLOG"/>
    <property type="match status" value="1"/>
</dbReference>
<dbReference type="RefSeq" id="WP_168885168.1">
    <property type="nucleotide sequence ID" value="NZ_JABAIL010000012.1"/>
</dbReference>
<gene>
    <name evidence="4" type="ORF">HGP29_24860</name>
</gene>
<keyword evidence="5" id="KW-1185">Reference proteome</keyword>
<dbReference type="InterPro" id="IPR011006">
    <property type="entry name" value="CheY-like_superfamily"/>
</dbReference>
<evidence type="ECO:0000256" key="1">
    <source>
        <dbReference type="PROSITE-ProRule" id="PRU00169"/>
    </source>
</evidence>
<evidence type="ECO:0000259" key="3">
    <source>
        <dbReference type="PROSITE" id="PS50930"/>
    </source>
</evidence>
<dbReference type="SUPFAM" id="SSF52172">
    <property type="entry name" value="CheY-like"/>
    <property type="match status" value="1"/>
</dbReference>
<evidence type="ECO:0000313" key="4">
    <source>
        <dbReference type="EMBL" id="NLR94459.1"/>
    </source>
</evidence>
<dbReference type="PROSITE" id="PS50930">
    <property type="entry name" value="HTH_LYTTR"/>
    <property type="match status" value="1"/>
</dbReference>
<dbReference type="SMART" id="SM00448">
    <property type="entry name" value="REC"/>
    <property type="match status" value="1"/>
</dbReference>
<feature type="modified residue" description="4-aspartylphosphate" evidence="1">
    <location>
        <position position="54"/>
    </location>
</feature>
<keyword evidence="1" id="KW-0597">Phosphoprotein</keyword>
<organism evidence="4 5">
    <name type="scientific">Flammeovirga agarivorans</name>
    <dbReference type="NCBI Taxonomy" id="2726742"/>
    <lineage>
        <taxon>Bacteria</taxon>
        <taxon>Pseudomonadati</taxon>
        <taxon>Bacteroidota</taxon>
        <taxon>Cytophagia</taxon>
        <taxon>Cytophagales</taxon>
        <taxon>Flammeovirgaceae</taxon>
        <taxon>Flammeovirga</taxon>
    </lineage>
</organism>
<dbReference type="InterPro" id="IPR007492">
    <property type="entry name" value="LytTR_DNA-bd_dom"/>
</dbReference>
<accession>A0A7X8XYR0</accession>
<dbReference type="Gene3D" id="2.40.50.1020">
    <property type="entry name" value="LytTr DNA-binding domain"/>
    <property type="match status" value="1"/>
</dbReference>
<dbReference type="InterPro" id="IPR001789">
    <property type="entry name" value="Sig_transdc_resp-reg_receiver"/>
</dbReference>
<dbReference type="PROSITE" id="PS50110">
    <property type="entry name" value="RESPONSE_REGULATORY"/>
    <property type="match status" value="1"/>
</dbReference>
<dbReference type="InterPro" id="IPR046947">
    <property type="entry name" value="LytR-like"/>
</dbReference>
<dbReference type="EMBL" id="JABAIL010000012">
    <property type="protein sequence ID" value="NLR94459.1"/>
    <property type="molecule type" value="Genomic_DNA"/>
</dbReference>
<protein>
    <submittedName>
        <fullName evidence="4">Response regulator transcription factor</fullName>
    </submittedName>
</protein>
<comment type="caution">
    <text evidence="4">The sequence shown here is derived from an EMBL/GenBank/DDBJ whole genome shotgun (WGS) entry which is preliminary data.</text>
</comment>
<sequence>MITCIIVEDQAPAQKILKNYIQKTDQLSLLNTFSDAIEAKEFIEEHPVDLMFLDINLPQLSGIEFLKSLKNSPVVILTTAFSDYALESYQYRVIDYLLKPFSYDRFILSINKALSLLNYSSHNEVIFIKSRNDIIKIKHQDIFYIKSDVDYTEIFTTSKKYLSSSSLKEWNHKLDNTFCQVHRSYIVNLEHLLKISQNKVHLSNEEVIPIGRAYKKEFMEKCN</sequence>
<evidence type="ECO:0000313" key="5">
    <source>
        <dbReference type="Proteomes" id="UP000585050"/>
    </source>
</evidence>
<dbReference type="SMART" id="SM00850">
    <property type="entry name" value="LytTR"/>
    <property type="match status" value="1"/>
</dbReference>
<feature type="domain" description="Response regulatory" evidence="2">
    <location>
        <begin position="3"/>
        <end position="114"/>
    </location>
</feature>
<dbReference type="PANTHER" id="PTHR37299">
    <property type="entry name" value="TRANSCRIPTIONAL REGULATOR-RELATED"/>
    <property type="match status" value="1"/>
</dbReference>
<proteinExistence type="predicted"/>
<evidence type="ECO:0000259" key="2">
    <source>
        <dbReference type="PROSITE" id="PS50110"/>
    </source>
</evidence>
<name>A0A7X8XYR0_9BACT</name>
<dbReference type="Gene3D" id="3.40.50.2300">
    <property type="match status" value="1"/>
</dbReference>
<dbReference type="Proteomes" id="UP000585050">
    <property type="component" value="Unassembled WGS sequence"/>
</dbReference>
<dbReference type="Pfam" id="PF00072">
    <property type="entry name" value="Response_reg"/>
    <property type="match status" value="1"/>
</dbReference>